<dbReference type="RefSeq" id="WP_344100556.1">
    <property type="nucleotide sequence ID" value="NZ_BAAANL010000002.1"/>
</dbReference>
<dbReference type="Gene3D" id="3.50.50.60">
    <property type="entry name" value="FAD/NAD(P)-binding domain"/>
    <property type="match status" value="1"/>
</dbReference>
<evidence type="ECO:0000256" key="9">
    <source>
        <dbReference type="ARBA" id="ARBA00023002"/>
    </source>
</evidence>
<dbReference type="PRINTS" id="PR00368">
    <property type="entry name" value="FADPNR"/>
</dbReference>
<evidence type="ECO:0000313" key="17">
    <source>
        <dbReference type="Proteomes" id="UP001501094"/>
    </source>
</evidence>
<dbReference type="GO" id="GO:0004497">
    <property type="term" value="F:monooxygenase activity"/>
    <property type="evidence" value="ECO:0007669"/>
    <property type="project" value="UniProtKB-KW"/>
</dbReference>
<gene>
    <name evidence="16" type="ORF">GCM10009751_11900</name>
</gene>
<comment type="pathway">
    <text evidence="2">Siderophore biosynthesis.</text>
</comment>
<keyword evidence="17" id="KW-1185">Reference proteome</keyword>
<evidence type="ECO:0000256" key="2">
    <source>
        <dbReference type="ARBA" id="ARBA00004924"/>
    </source>
</evidence>
<evidence type="ECO:0000256" key="1">
    <source>
        <dbReference type="ARBA" id="ARBA00001974"/>
    </source>
</evidence>
<dbReference type="PANTHER" id="PTHR42802:SF1">
    <property type="entry name" value="L-ORNITHINE N(5)-MONOOXYGENASE"/>
    <property type="match status" value="1"/>
</dbReference>
<dbReference type="Pfam" id="PF13434">
    <property type="entry name" value="Lys_Orn_oxgnase"/>
    <property type="match status" value="1"/>
</dbReference>
<dbReference type="EMBL" id="BAAANL010000002">
    <property type="protein sequence ID" value="GAA1856337.1"/>
    <property type="molecule type" value="Genomic_DNA"/>
</dbReference>
<protein>
    <recommendedName>
        <fullName evidence="5">L-lysine N6-monooxygenase MbtG</fullName>
        <ecNumber evidence="4">1.14.13.59</ecNumber>
    </recommendedName>
    <alternativeName>
        <fullName evidence="14">Lysine 6-N-hydroxylase</fullName>
    </alternativeName>
    <alternativeName>
        <fullName evidence="13">Lysine N6-hydroxylase</fullName>
    </alternativeName>
    <alternativeName>
        <fullName evidence="11">Lysine-N-oxygenase</fullName>
    </alternativeName>
    <alternativeName>
        <fullName evidence="12">Mycobactin synthase protein G</fullName>
    </alternativeName>
</protein>
<comment type="similarity">
    <text evidence="3">Belongs to the lysine N(6)-hydroxylase/L-ornithine N(5)-oxygenase family.</text>
</comment>
<keyword evidence="8" id="KW-0521">NADP</keyword>
<evidence type="ECO:0000256" key="13">
    <source>
        <dbReference type="ARBA" id="ARBA00032493"/>
    </source>
</evidence>
<keyword evidence="10 16" id="KW-0503">Monooxygenase</keyword>
<proteinExistence type="inferred from homology"/>
<organism evidence="16 17">
    <name type="scientific">Myceligenerans crystallogenes</name>
    <dbReference type="NCBI Taxonomy" id="316335"/>
    <lineage>
        <taxon>Bacteria</taxon>
        <taxon>Bacillati</taxon>
        <taxon>Actinomycetota</taxon>
        <taxon>Actinomycetes</taxon>
        <taxon>Micrococcales</taxon>
        <taxon>Promicromonosporaceae</taxon>
        <taxon>Myceligenerans</taxon>
    </lineage>
</organism>
<keyword evidence="7" id="KW-0274">FAD</keyword>
<evidence type="ECO:0000256" key="12">
    <source>
        <dbReference type="ARBA" id="ARBA00031158"/>
    </source>
</evidence>
<evidence type="ECO:0000256" key="6">
    <source>
        <dbReference type="ARBA" id="ARBA00022630"/>
    </source>
</evidence>
<evidence type="ECO:0000256" key="8">
    <source>
        <dbReference type="ARBA" id="ARBA00022857"/>
    </source>
</evidence>
<dbReference type="Proteomes" id="UP001501094">
    <property type="component" value="Unassembled WGS sequence"/>
</dbReference>
<evidence type="ECO:0000256" key="11">
    <source>
        <dbReference type="ARBA" id="ARBA00029939"/>
    </source>
</evidence>
<comment type="caution">
    <text evidence="16">The sequence shown here is derived from an EMBL/GenBank/DDBJ whole genome shotgun (WGS) entry which is preliminary data.</text>
</comment>
<name>A0ABN2N7I3_9MICO</name>
<comment type="cofactor">
    <cofactor evidence="1">
        <name>FAD</name>
        <dbReference type="ChEBI" id="CHEBI:57692"/>
    </cofactor>
</comment>
<keyword evidence="6" id="KW-0285">Flavoprotein</keyword>
<dbReference type="PANTHER" id="PTHR42802">
    <property type="entry name" value="MONOOXYGENASE"/>
    <property type="match status" value="1"/>
</dbReference>
<dbReference type="InterPro" id="IPR025700">
    <property type="entry name" value="Lys/Orn_oxygenase"/>
</dbReference>
<dbReference type="EC" id="1.14.13.59" evidence="4"/>
<keyword evidence="9" id="KW-0560">Oxidoreductase</keyword>
<evidence type="ECO:0000256" key="3">
    <source>
        <dbReference type="ARBA" id="ARBA00007588"/>
    </source>
</evidence>
<evidence type="ECO:0000256" key="10">
    <source>
        <dbReference type="ARBA" id="ARBA00023033"/>
    </source>
</evidence>
<sequence length="436" mass="48412">MPHDPTDPVVAPLVGVGFGPAGIALSVCLSDEERQGLDVSFAPARDAVFFERALDPVWQPGMLLPGTDIQHHFLRDFATPRDPDSRFTFVKFLQEEDRFYPFTLRGGYVTREEWSKYCVWVAERTESRVHYGHEVGAIRPVTDDTGTLVAVDVDGRDTATGATRTVRTRRVVLATGHEPFVPEVFQDLGPRVFHSTQFSRRWPELGDQARRIVVVGGGQNAGEVLLHLYHSTSAELVSVVRNSGMRLYDLGHFANQAYWPAETDYFHALGHDERQAIFAEQHRTNYAAVDPDVTTGLYNAWYDEHVRGTSRLTMLKRTEVTRAWTEGDEVHLELRDRYTGTVDKISVDLVILGTGFREPAVPAALEPLAGHLTVESDGALAVDRDFTTPLRDAADVRVYLNGMSERRHGIASATSFSLMAHRAGEIVGSLRAAAGS</sequence>
<evidence type="ECO:0000256" key="7">
    <source>
        <dbReference type="ARBA" id="ARBA00022827"/>
    </source>
</evidence>
<dbReference type="InterPro" id="IPR036188">
    <property type="entry name" value="FAD/NAD-bd_sf"/>
</dbReference>
<reference evidence="16 17" key="1">
    <citation type="journal article" date="2019" name="Int. J. Syst. Evol. Microbiol.">
        <title>The Global Catalogue of Microorganisms (GCM) 10K type strain sequencing project: providing services to taxonomists for standard genome sequencing and annotation.</title>
        <authorList>
            <consortium name="The Broad Institute Genomics Platform"/>
            <consortium name="The Broad Institute Genome Sequencing Center for Infectious Disease"/>
            <person name="Wu L."/>
            <person name="Ma J."/>
        </authorList>
    </citation>
    <scope>NUCLEOTIDE SEQUENCE [LARGE SCALE GENOMIC DNA]</scope>
    <source>
        <strain evidence="16 17">JCM 14326</strain>
    </source>
</reference>
<evidence type="ECO:0000256" key="14">
    <source>
        <dbReference type="ARBA" id="ARBA00032738"/>
    </source>
</evidence>
<evidence type="ECO:0000256" key="4">
    <source>
        <dbReference type="ARBA" id="ARBA00013076"/>
    </source>
</evidence>
<evidence type="ECO:0000256" key="5">
    <source>
        <dbReference type="ARBA" id="ARBA00016406"/>
    </source>
</evidence>
<evidence type="ECO:0000313" key="16">
    <source>
        <dbReference type="EMBL" id="GAA1856337.1"/>
    </source>
</evidence>
<evidence type="ECO:0000256" key="15">
    <source>
        <dbReference type="ARBA" id="ARBA00048407"/>
    </source>
</evidence>
<accession>A0ABN2N7I3</accession>
<dbReference type="SUPFAM" id="SSF51905">
    <property type="entry name" value="FAD/NAD(P)-binding domain"/>
    <property type="match status" value="1"/>
</dbReference>
<comment type="catalytic activity">
    <reaction evidence="15">
        <text>L-lysine + NADPH + O2 = N(6)-hydroxy-L-lysine + NADP(+) + H2O</text>
        <dbReference type="Rhea" id="RHEA:23228"/>
        <dbReference type="ChEBI" id="CHEBI:15377"/>
        <dbReference type="ChEBI" id="CHEBI:15379"/>
        <dbReference type="ChEBI" id="CHEBI:32551"/>
        <dbReference type="ChEBI" id="CHEBI:57783"/>
        <dbReference type="ChEBI" id="CHEBI:57820"/>
        <dbReference type="ChEBI" id="CHEBI:58349"/>
        <dbReference type="EC" id="1.14.13.59"/>
    </reaction>
</comment>